<evidence type="ECO:0000256" key="6">
    <source>
        <dbReference type="ARBA" id="ARBA00022842"/>
    </source>
</evidence>
<comment type="cofactor">
    <cofactor evidence="1">
        <name>Mg(2+)</name>
        <dbReference type="ChEBI" id="CHEBI:18420"/>
    </cofactor>
</comment>
<keyword evidence="3" id="KW-0540">Nuclease</keyword>
<dbReference type="Pfam" id="PF01850">
    <property type="entry name" value="PIN"/>
    <property type="match status" value="1"/>
</dbReference>
<reference evidence="9 10" key="1">
    <citation type="submission" date="2023-05" db="EMBL/GenBank/DDBJ databases">
        <title>Novel species of genus Flectobacillus isolated from stream in China.</title>
        <authorList>
            <person name="Lu H."/>
        </authorList>
    </citation>
    <scope>NUCLEOTIDE SEQUENCE [LARGE SCALE GENOMIC DNA]</scope>
    <source>
        <strain evidence="9 10">KCTC 42575</strain>
    </source>
</reference>
<name>A0ABT6YFW1_9BACT</name>
<feature type="domain" description="PIN" evidence="8">
    <location>
        <begin position="5"/>
        <end position="121"/>
    </location>
</feature>
<keyword evidence="5" id="KW-0378">Hydrolase</keyword>
<evidence type="ECO:0000256" key="3">
    <source>
        <dbReference type="ARBA" id="ARBA00022722"/>
    </source>
</evidence>
<keyword evidence="4" id="KW-0479">Metal-binding</keyword>
<organism evidence="9 10">
    <name type="scientific">Flectobacillus roseus</name>
    <dbReference type="NCBI Taxonomy" id="502259"/>
    <lineage>
        <taxon>Bacteria</taxon>
        <taxon>Pseudomonadati</taxon>
        <taxon>Bacteroidota</taxon>
        <taxon>Cytophagia</taxon>
        <taxon>Cytophagales</taxon>
        <taxon>Flectobacillaceae</taxon>
        <taxon>Flectobacillus</taxon>
    </lineage>
</organism>
<sequence>MGKRYLVDTNIIGHFLSNSLSEQGMKLVASIIDEEFNISVITQIEILAPSQNLFPKEDQIREFVSFANILPLDKDTAHEVVALRKKYSHLKKKIADASIAATALKHDLILLTNNISDFQNIKGLKAIDPRGL</sequence>
<dbReference type="EMBL" id="JASHIF010000030">
    <property type="protein sequence ID" value="MDI9862478.1"/>
    <property type="molecule type" value="Genomic_DNA"/>
</dbReference>
<gene>
    <name evidence="9" type="ORF">QM524_24855</name>
</gene>
<comment type="similarity">
    <text evidence="7">Belongs to the PINc/VapC protein family.</text>
</comment>
<protein>
    <submittedName>
        <fullName evidence="9">Type II toxin-antitoxin system VapC family toxin</fullName>
    </submittedName>
</protein>
<evidence type="ECO:0000313" key="10">
    <source>
        <dbReference type="Proteomes" id="UP001236507"/>
    </source>
</evidence>
<dbReference type="RefSeq" id="WP_283346726.1">
    <property type="nucleotide sequence ID" value="NZ_JASHIF010000030.1"/>
</dbReference>
<keyword evidence="2" id="KW-1277">Toxin-antitoxin system</keyword>
<dbReference type="PANTHER" id="PTHR33653">
    <property type="entry name" value="RIBONUCLEASE VAPC2"/>
    <property type="match status" value="1"/>
</dbReference>
<dbReference type="SUPFAM" id="SSF88723">
    <property type="entry name" value="PIN domain-like"/>
    <property type="match status" value="1"/>
</dbReference>
<evidence type="ECO:0000256" key="7">
    <source>
        <dbReference type="ARBA" id="ARBA00038093"/>
    </source>
</evidence>
<keyword evidence="6" id="KW-0460">Magnesium</keyword>
<proteinExistence type="inferred from homology"/>
<comment type="caution">
    <text evidence="9">The sequence shown here is derived from an EMBL/GenBank/DDBJ whole genome shotgun (WGS) entry which is preliminary data.</text>
</comment>
<dbReference type="InterPro" id="IPR050556">
    <property type="entry name" value="Type_II_TA_system_RNase"/>
</dbReference>
<accession>A0ABT6YFW1</accession>
<dbReference type="Proteomes" id="UP001236507">
    <property type="component" value="Unassembled WGS sequence"/>
</dbReference>
<dbReference type="CDD" id="cd18738">
    <property type="entry name" value="PIN_VapC4-5_FitB-like"/>
    <property type="match status" value="1"/>
</dbReference>
<evidence type="ECO:0000256" key="4">
    <source>
        <dbReference type="ARBA" id="ARBA00022723"/>
    </source>
</evidence>
<evidence type="ECO:0000313" key="9">
    <source>
        <dbReference type="EMBL" id="MDI9862478.1"/>
    </source>
</evidence>
<dbReference type="InterPro" id="IPR029060">
    <property type="entry name" value="PIN-like_dom_sf"/>
</dbReference>
<evidence type="ECO:0000256" key="5">
    <source>
        <dbReference type="ARBA" id="ARBA00022801"/>
    </source>
</evidence>
<dbReference type="Gene3D" id="3.40.50.1010">
    <property type="entry name" value="5'-nuclease"/>
    <property type="match status" value="1"/>
</dbReference>
<dbReference type="InterPro" id="IPR002716">
    <property type="entry name" value="PIN_dom"/>
</dbReference>
<keyword evidence="10" id="KW-1185">Reference proteome</keyword>
<evidence type="ECO:0000256" key="1">
    <source>
        <dbReference type="ARBA" id="ARBA00001946"/>
    </source>
</evidence>
<evidence type="ECO:0000259" key="8">
    <source>
        <dbReference type="Pfam" id="PF01850"/>
    </source>
</evidence>
<dbReference type="PANTHER" id="PTHR33653:SF1">
    <property type="entry name" value="RIBONUCLEASE VAPC2"/>
    <property type="match status" value="1"/>
</dbReference>
<evidence type="ECO:0000256" key="2">
    <source>
        <dbReference type="ARBA" id="ARBA00022649"/>
    </source>
</evidence>